<protein>
    <recommendedName>
        <fullName evidence="3">Response regulatory domain-containing protein</fullName>
    </recommendedName>
</protein>
<dbReference type="PANTHER" id="PTHR44591">
    <property type="entry name" value="STRESS RESPONSE REGULATOR PROTEIN 1"/>
    <property type="match status" value="1"/>
</dbReference>
<evidence type="ECO:0000256" key="1">
    <source>
        <dbReference type="ARBA" id="ARBA00022553"/>
    </source>
</evidence>
<dbReference type="AlphaFoldDB" id="A0A6M5Z5B0"/>
<sequence length="132" mass="14455">MIPPRPPPLLIVDDEDMGWAMQTLLRVDGYSCLVARSAREALVGPGRQAVLAAFIDLKLPDCDGLELIRAIRRERPGLVCFLMSGYLYPDDEPVRAAEADGLITGFISKPFLLDHVRTAIQAAIRAARGKPT</sequence>
<feature type="modified residue" description="4-aspartylphosphate" evidence="2">
    <location>
        <position position="56"/>
    </location>
</feature>
<dbReference type="RefSeq" id="WP_171475854.1">
    <property type="nucleotide sequence ID" value="NZ_CP053452.2"/>
</dbReference>
<feature type="domain" description="Response regulatory" evidence="3">
    <location>
        <begin position="7"/>
        <end position="124"/>
    </location>
</feature>
<organism evidence="4 5">
    <name type="scientific">Frigoriglobus tundricola</name>
    <dbReference type="NCBI Taxonomy" id="2774151"/>
    <lineage>
        <taxon>Bacteria</taxon>
        <taxon>Pseudomonadati</taxon>
        <taxon>Planctomycetota</taxon>
        <taxon>Planctomycetia</taxon>
        <taxon>Gemmatales</taxon>
        <taxon>Gemmataceae</taxon>
        <taxon>Frigoriglobus</taxon>
    </lineage>
</organism>
<dbReference type="KEGG" id="ftj:FTUN_8918"/>
<dbReference type="CDD" id="cd00156">
    <property type="entry name" value="REC"/>
    <property type="match status" value="1"/>
</dbReference>
<dbReference type="EMBL" id="CP053452">
    <property type="protein sequence ID" value="QJX01276.1"/>
    <property type="molecule type" value="Genomic_DNA"/>
</dbReference>
<dbReference type="InterPro" id="IPR050595">
    <property type="entry name" value="Bact_response_regulator"/>
</dbReference>
<reference evidence="5" key="1">
    <citation type="submission" date="2020-05" db="EMBL/GenBank/DDBJ databases">
        <title>Frigoriglobus tundricola gen. nov., sp. nov., a psychrotolerant cellulolytic planctomycete of the family Gemmataceae with two divergent copies of 16S rRNA gene.</title>
        <authorList>
            <person name="Kulichevskaya I.S."/>
            <person name="Ivanova A.A."/>
            <person name="Naumoff D.G."/>
            <person name="Beletsky A.V."/>
            <person name="Rijpstra W.I.C."/>
            <person name="Sinninghe Damste J.S."/>
            <person name="Mardanov A.V."/>
            <person name="Ravin N.V."/>
            <person name="Dedysh S.N."/>
        </authorList>
    </citation>
    <scope>NUCLEOTIDE SEQUENCE [LARGE SCALE GENOMIC DNA]</scope>
    <source>
        <strain evidence="5">PL17</strain>
    </source>
</reference>
<accession>A0A6M5Z5B0</accession>
<dbReference type="InterPro" id="IPR011006">
    <property type="entry name" value="CheY-like_superfamily"/>
</dbReference>
<evidence type="ECO:0000256" key="2">
    <source>
        <dbReference type="PROSITE-ProRule" id="PRU00169"/>
    </source>
</evidence>
<dbReference type="SUPFAM" id="SSF52172">
    <property type="entry name" value="CheY-like"/>
    <property type="match status" value="1"/>
</dbReference>
<gene>
    <name evidence="4" type="ORF">FTUN_8918</name>
</gene>
<dbReference type="InterPro" id="IPR001789">
    <property type="entry name" value="Sig_transdc_resp-reg_receiver"/>
</dbReference>
<dbReference type="Pfam" id="PF00072">
    <property type="entry name" value="Response_reg"/>
    <property type="match status" value="1"/>
</dbReference>
<name>A0A6M5Z5B0_9BACT</name>
<evidence type="ECO:0000313" key="5">
    <source>
        <dbReference type="Proteomes" id="UP000503447"/>
    </source>
</evidence>
<keyword evidence="5" id="KW-1185">Reference proteome</keyword>
<proteinExistence type="predicted"/>
<dbReference type="GO" id="GO:0000160">
    <property type="term" value="P:phosphorelay signal transduction system"/>
    <property type="evidence" value="ECO:0007669"/>
    <property type="project" value="InterPro"/>
</dbReference>
<keyword evidence="1 2" id="KW-0597">Phosphoprotein</keyword>
<dbReference type="PANTHER" id="PTHR44591:SF3">
    <property type="entry name" value="RESPONSE REGULATORY DOMAIN-CONTAINING PROTEIN"/>
    <property type="match status" value="1"/>
</dbReference>
<dbReference type="Gene3D" id="3.40.50.2300">
    <property type="match status" value="1"/>
</dbReference>
<evidence type="ECO:0000259" key="3">
    <source>
        <dbReference type="PROSITE" id="PS50110"/>
    </source>
</evidence>
<evidence type="ECO:0000313" key="4">
    <source>
        <dbReference type="EMBL" id="QJX01276.1"/>
    </source>
</evidence>
<dbReference type="Proteomes" id="UP000503447">
    <property type="component" value="Chromosome"/>
</dbReference>
<dbReference type="SMART" id="SM00448">
    <property type="entry name" value="REC"/>
    <property type="match status" value="1"/>
</dbReference>
<dbReference type="PROSITE" id="PS50110">
    <property type="entry name" value="RESPONSE_REGULATORY"/>
    <property type="match status" value="1"/>
</dbReference>